<comment type="caution">
    <text evidence="2">The sequence shown here is derived from an EMBL/GenBank/DDBJ whole genome shotgun (WGS) entry which is preliminary data.</text>
</comment>
<dbReference type="Gene3D" id="1.50.10.10">
    <property type="match status" value="1"/>
</dbReference>
<accession>A0A7W8EZT7</accession>
<dbReference type="EMBL" id="JACHJD010000037">
    <property type="protein sequence ID" value="MBB5109753.1"/>
    <property type="molecule type" value="Genomic_DNA"/>
</dbReference>
<reference evidence="2 3" key="1">
    <citation type="submission" date="2020-08" db="EMBL/GenBank/DDBJ databases">
        <title>Genomic Encyclopedia of Type Strains, Phase III (KMG-III): the genomes of soil and plant-associated and newly described type strains.</title>
        <authorList>
            <person name="Whitman W."/>
        </authorList>
    </citation>
    <scope>NUCLEOTIDE SEQUENCE [LARGE SCALE GENOMIC DNA]</scope>
    <source>
        <strain evidence="2 3">CECT 3146</strain>
    </source>
</reference>
<organism evidence="2 3">
    <name type="scientific">Streptomyces spectabilis</name>
    <dbReference type="NCBI Taxonomy" id="68270"/>
    <lineage>
        <taxon>Bacteria</taxon>
        <taxon>Bacillati</taxon>
        <taxon>Actinomycetota</taxon>
        <taxon>Actinomycetes</taxon>
        <taxon>Kitasatosporales</taxon>
        <taxon>Streptomycetaceae</taxon>
        <taxon>Streptomyces</taxon>
    </lineage>
</organism>
<keyword evidence="3" id="KW-1185">Reference proteome</keyword>
<sequence>MACDLRETVRLEAHSVRTRRPLAVYDIRYPDCHQPYDAHLGRDAIGVALVEGVALSLAESANVREARGEVPDTLWIFAGGEAPPERRPTLLLENGSAKDPLAALYSTLTSIGSLQPFGWMEGCVLEALYDLHTAMPADERALSALSAHLDSYFHDGRLCYEDPRGRPTDDRLYGIEATLPYAALARLDPASPRLRHAVSFWRDHSDEEGCIKDVPTTAEGGYTVAYPMAVMATLLDDDYLRRSALRQLELRCDRLCVNDDLYLRLLPDGRRSYRNWARAYAWYLLGLVRTLTALGTGAGTAGLWDEARRVAVLAVSRQGATGLWDCFLGEPDTGTETCGSAGLAVALALGVEQGQFDPAYEGSAAQRAWGVLVKEFLSADGWLSGGSPSNKGGEELQRSGYRVLSGVGTGLMGQLGAALVRQGLLKGWVRS</sequence>
<keyword evidence="1" id="KW-0378">Hydrolase</keyword>
<dbReference type="RefSeq" id="WP_184926757.1">
    <property type="nucleotide sequence ID" value="NZ_BMSQ01000043.1"/>
</dbReference>
<evidence type="ECO:0000256" key="1">
    <source>
        <dbReference type="ARBA" id="ARBA00022801"/>
    </source>
</evidence>
<dbReference type="SUPFAM" id="SSF48208">
    <property type="entry name" value="Six-hairpin glycosidases"/>
    <property type="match status" value="1"/>
</dbReference>
<dbReference type="GO" id="GO:0016787">
    <property type="term" value="F:hydrolase activity"/>
    <property type="evidence" value="ECO:0007669"/>
    <property type="project" value="UniProtKB-KW"/>
</dbReference>
<dbReference type="InterPro" id="IPR010905">
    <property type="entry name" value="Glyco_hydro_88"/>
</dbReference>
<name>A0A7W8EZT7_STRST</name>
<dbReference type="InterPro" id="IPR052043">
    <property type="entry name" value="PolySaccharide_Degr_Enz"/>
</dbReference>
<dbReference type="PANTHER" id="PTHR33886">
    <property type="entry name" value="UNSATURATED RHAMNOGALACTURONAN HYDROLASE (EUROFUNG)"/>
    <property type="match status" value="1"/>
</dbReference>
<proteinExistence type="predicted"/>
<dbReference type="InterPro" id="IPR012341">
    <property type="entry name" value="6hp_glycosidase-like_sf"/>
</dbReference>
<dbReference type="Pfam" id="PF07470">
    <property type="entry name" value="Glyco_hydro_88"/>
    <property type="match status" value="1"/>
</dbReference>
<dbReference type="GO" id="GO:0005975">
    <property type="term" value="P:carbohydrate metabolic process"/>
    <property type="evidence" value="ECO:0007669"/>
    <property type="project" value="InterPro"/>
</dbReference>
<dbReference type="InterPro" id="IPR008928">
    <property type="entry name" value="6-hairpin_glycosidase_sf"/>
</dbReference>
<protein>
    <recommendedName>
        <fullName evidence="4">Glucuronyl hydrolase</fullName>
    </recommendedName>
</protein>
<dbReference type="PANTHER" id="PTHR33886:SF8">
    <property type="entry name" value="UNSATURATED RHAMNOGALACTURONAN HYDROLASE (EUROFUNG)"/>
    <property type="match status" value="1"/>
</dbReference>
<dbReference type="Proteomes" id="UP000549009">
    <property type="component" value="Unassembled WGS sequence"/>
</dbReference>
<evidence type="ECO:0000313" key="2">
    <source>
        <dbReference type="EMBL" id="MBB5109753.1"/>
    </source>
</evidence>
<evidence type="ECO:0000313" key="3">
    <source>
        <dbReference type="Proteomes" id="UP000549009"/>
    </source>
</evidence>
<evidence type="ECO:0008006" key="4">
    <source>
        <dbReference type="Google" id="ProtNLM"/>
    </source>
</evidence>
<dbReference type="AlphaFoldDB" id="A0A7W8EZT7"/>
<gene>
    <name evidence="2" type="ORF">FHS40_008883</name>
</gene>